<dbReference type="RefSeq" id="WP_005610872.1">
    <property type="nucleotide sequence ID" value="NZ_CABKOA010000019.1"/>
</dbReference>
<evidence type="ECO:0000313" key="3">
    <source>
        <dbReference type="Proteomes" id="UP000260793"/>
    </source>
</evidence>
<dbReference type="GeneID" id="77334376"/>
<accession>A0A3E4M0X8</accession>
<keyword evidence="2" id="KW-0808">Transferase</keyword>
<dbReference type="EMBL" id="QSQN01000001">
    <property type="protein sequence ID" value="RGK42962.1"/>
    <property type="molecule type" value="Genomic_DNA"/>
</dbReference>
<reference evidence="2 3" key="1">
    <citation type="submission" date="2018-08" db="EMBL/GenBank/DDBJ databases">
        <title>A genome reference for cultivated species of the human gut microbiota.</title>
        <authorList>
            <person name="Zou Y."/>
            <person name="Xue W."/>
            <person name="Luo G."/>
        </authorList>
    </citation>
    <scope>NUCLEOTIDE SEQUENCE [LARGE SCALE GENOMIC DNA]</scope>
    <source>
        <strain evidence="2 3">TF11-7</strain>
    </source>
</reference>
<name>A0A3E4M0X8_9FIRM</name>
<dbReference type="Proteomes" id="UP000260793">
    <property type="component" value="Unassembled WGS sequence"/>
</dbReference>
<gene>
    <name evidence="2" type="ORF">DXD17_00225</name>
</gene>
<protein>
    <submittedName>
        <fullName evidence="2">Polysaccharide pyruvyl transferase family protein</fullName>
    </submittedName>
</protein>
<proteinExistence type="predicted"/>
<evidence type="ECO:0000259" key="1">
    <source>
        <dbReference type="Pfam" id="PF04230"/>
    </source>
</evidence>
<dbReference type="Pfam" id="PF04230">
    <property type="entry name" value="PS_pyruv_trans"/>
    <property type="match status" value="1"/>
</dbReference>
<dbReference type="InterPro" id="IPR007345">
    <property type="entry name" value="Polysacch_pyruvyl_Trfase"/>
</dbReference>
<dbReference type="AlphaFoldDB" id="A0A3E4M0X8"/>
<organism evidence="2 3">
    <name type="scientific">[Ruminococcus] lactaris</name>
    <dbReference type="NCBI Taxonomy" id="46228"/>
    <lineage>
        <taxon>Bacteria</taxon>
        <taxon>Bacillati</taxon>
        <taxon>Bacillota</taxon>
        <taxon>Clostridia</taxon>
        <taxon>Lachnospirales</taxon>
        <taxon>Lachnospiraceae</taxon>
        <taxon>Mediterraneibacter</taxon>
    </lineage>
</organism>
<feature type="domain" description="Polysaccharide pyruvyl transferase" evidence="1">
    <location>
        <begin position="13"/>
        <end position="287"/>
    </location>
</feature>
<comment type="caution">
    <text evidence="2">The sequence shown here is derived from an EMBL/GenBank/DDBJ whole genome shotgun (WGS) entry which is preliminary data.</text>
</comment>
<sequence length="357" mass="41816">MKIGIVTVEKSANVGSFLQAYALQKVLEAWGHEVYFVSAGQESFFKREYCWFIPKRGNLKYPVKFIKRNLDGLKKYKLFAQDHKKLKTWDKKEKLDLFILGSDEIWNVQRKIFQNPIYYGKDLSPVISYAVSVGDSEGKDFLPFHEVTECIRKIEFLSVRDEKSCEAVKRITGKYPEKVCDPTFLLDTEAYTEPYEDIYLKENRYILVYFYNGSISVEIKKKIREYAHAKGLKVVSAALYNDWCDYHVTCRPTQYNDIVRRAEYVITGTFHGNVFAIQNRKRFITIPLSEKVRDLICNFGLQDRILELDDLSGETMEAILEHQNMDYEKIGKKIQKMRQSSLEFLKNALENYDSSDM</sequence>
<dbReference type="GO" id="GO:0016740">
    <property type="term" value="F:transferase activity"/>
    <property type="evidence" value="ECO:0007669"/>
    <property type="project" value="UniProtKB-KW"/>
</dbReference>
<evidence type="ECO:0000313" key="2">
    <source>
        <dbReference type="EMBL" id="RGK42962.1"/>
    </source>
</evidence>